<evidence type="ECO:0000313" key="1">
    <source>
        <dbReference type="EMBL" id="KMQ80344.1"/>
    </source>
</evidence>
<evidence type="ECO:0000313" key="2">
    <source>
        <dbReference type="Proteomes" id="UP000242951"/>
    </source>
</evidence>
<name>A0ABR5HLX9_9BURK</name>
<dbReference type="EMBL" id="LELG01000105">
    <property type="protein sequence ID" value="KMQ80344.1"/>
    <property type="molecule type" value="Genomic_DNA"/>
</dbReference>
<comment type="caution">
    <text evidence="1">The sequence shown here is derived from an EMBL/GenBank/DDBJ whole genome shotgun (WGS) entry which is preliminary data.</text>
</comment>
<dbReference type="Proteomes" id="UP000242951">
    <property type="component" value="Unassembled WGS sequence"/>
</dbReference>
<reference evidence="1 2" key="1">
    <citation type="submission" date="2015-06" db="EMBL/GenBank/DDBJ databases">
        <title>Comparative genomics of Burkholderia leaf nodule symbionts.</title>
        <authorList>
            <person name="Carlier A."/>
            <person name="Eberl L."/>
            <person name="Pinto-Carbo M."/>
        </authorList>
    </citation>
    <scope>NUCLEOTIDE SEQUENCE [LARGE SCALE GENOMIC DNA]</scope>
    <source>
        <strain evidence="1 2">UZHbot3</strain>
    </source>
</reference>
<gene>
    <name evidence="1" type="ORF">BPMI_02411c</name>
</gene>
<organism evidence="1 2">
    <name type="scientific">Candidatus Burkholderia pumila</name>
    <dbReference type="NCBI Taxonomy" id="1090375"/>
    <lineage>
        <taxon>Bacteria</taxon>
        <taxon>Pseudomonadati</taxon>
        <taxon>Pseudomonadota</taxon>
        <taxon>Betaproteobacteria</taxon>
        <taxon>Burkholderiales</taxon>
        <taxon>Burkholderiaceae</taxon>
        <taxon>Burkholderia</taxon>
    </lineage>
</organism>
<sequence>MQAPAGANYTTTSTSLNTTDADGYGLKVFVGDWVTYFDSTNNQNRLLGPTTFWAERQAALSPERSSLNKPLYGIVSTQRTVQSVPYTSAEIGAIKNARLGRHHEPFAGRQLLRHPNGCECVEQRSDARRQLHADDQLSRADADECLRVCDR</sequence>
<proteinExistence type="predicted"/>
<keyword evidence="2" id="KW-1185">Reference proteome</keyword>
<protein>
    <submittedName>
        <fullName evidence="1">Phage tail sheath protein</fullName>
    </submittedName>
</protein>
<accession>A0ABR5HLX9</accession>